<accession>A0A2S0RED0</accession>
<dbReference type="Proteomes" id="UP000244193">
    <property type="component" value="Chromosome"/>
</dbReference>
<sequence length="246" mass="25023">MIKAIIFLTKIVIAAAIGLLFVSCRYNVNFGDGIDGSGNVIRQNRSISGNFTGVSADGGIEVIVEQGAGTEVTVEADDNIMSLIKTEVINGILTVRTDGSYSTANGPVVTVRLPEIKELQADGGATLRGNGKLICERLELHSSGGAQLDVHVEADTMSMDASGGAGIDVSGKALDVEISASGGSPVDAEQLQANNIKADASGGASISVYPILKLDAEASGGGSVGYHKIPKTLSKSESGGGSVSEE</sequence>
<feature type="domain" description="Putative auto-transporter adhesin head GIN" evidence="3">
    <location>
        <begin position="50"/>
        <end position="228"/>
    </location>
</feature>
<keyword evidence="5" id="KW-1185">Reference proteome</keyword>
<evidence type="ECO:0000313" key="4">
    <source>
        <dbReference type="EMBL" id="AWA30113.1"/>
    </source>
</evidence>
<dbReference type="PROSITE" id="PS51257">
    <property type="entry name" value="PROKAR_LIPOPROTEIN"/>
    <property type="match status" value="1"/>
</dbReference>
<dbReference type="Pfam" id="PF10988">
    <property type="entry name" value="DUF2807"/>
    <property type="match status" value="1"/>
</dbReference>
<dbReference type="PANTHER" id="PTHR39200:SF1">
    <property type="entry name" value="AUTO-TRANSPORTER ADHESIN HEAD GIN DOMAIN-CONTAINING PROTEIN-RELATED"/>
    <property type="match status" value="1"/>
</dbReference>
<dbReference type="OrthoDB" id="1422484at2"/>
<dbReference type="Gene3D" id="2.160.20.120">
    <property type="match status" value="1"/>
</dbReference>
<feature type="transmembrane region" description="Helical" evidence="2">
    <location>
        <begin position="7"/>
        <end position="28"/>
    </location>
</feature>
<keyword evidence="2" id="KW-0812">Transmembrane</keyword>
<evidence type="ECO:0000259" key="3">
    <source>
        <dbReference type="Pfam" id="PF10988"/>
    </source>
</evidence>
<keyword evidence="2" id="KW-1133">Transmembrane helix</keyword>
<dbReference type="EMBL" id="CP028811">
    <property type="protein sequence ID" value="AWA30113.1"/>
    <property type="molecule type" value="Genomic_DNA"/>
</dbReference>
<reference evidence="4 5" key="1">
    <citation type="submission" date="2018-04" db="EMBL/GenBank/DDBJ databases">
        <title>Genome sequencing of Flavobacterium sp. HYN0048.</title>
        <authorList>
            <person name="Yi H."/>
            <person name="Baek C."/>
        </authorList>
    </citation>
    <scope>NUCLEOTIDE SEQUENCE [LARGE SCALE GENOMIC DNA]</scope>
    <source>
        <strain evidence="4 5">HYN0048</strain>
    </source>
</reference>
<feature type="region of interest" description="Disordered" evidence="1">
    <location>
        <begin position="225"/>
        <end position="246"/>
    </location>
</feature>
<dbReference type="PANTHER" id="PTHR39200">
    <property type="entry name" value="HYPOTHETICAL EXPORTED PROTEIN"/>
    <property type="match status" value="1"/>
</dbReference>
<keyword evidence="2" id="KW-0472">Membrane</keyword>
<dbReference type="InterPro" id="IPR021255">
    <property type="entry name" value="DUF2807"/>
</dbReference>
<name>A0A2S0RED0_9FLAO</name>
<proteinExistence type="predicted"/>
<gene>
    <name evidence="4" type="ORF">HYN48_08495</name>
</gene>
<dbReference type="AlphaFoldDB" id="A0A2S0RED0"/>
<evidence type="ECO:0000256" key="1">
    <source>
        <dbReference type="SAM" id="MobiDB-lite"/>
    </source>
</evidence>
<dbReference type="RefSeq" id="WP_108370695.1">
    <property type="nucleotide sequence ID" value="NZ_CP028811.1"/>
</dbReference>
<evidence type="ECO:0000256" key="2">
    <source>
        <dbReference type="SAM" id="Phobius"/>
    </source>
</evidence>
<evidence type="ECO:0000313" key="5">
    <source>
        <dbReference type="Proteomes" id="UP000244193"/>
    </source>
</evidence>
<protein>
    <submittedName>
        <fullName evidence="4">DUF2807 domain-containing protein</fullName>
    </submittedName>
</protein>
<organism evidence="4 5">
    <name type="scientific">Flavobacterium magnum</name>
    <dbReference type="NCBI Taxonomy" id="2162713"/>
    <lineage>
        <taxon>Bacteria</taxon>
        <taxon>Pseudomonadati</taxon>
        <taxon>Bacteroidota</taxon>
        <taxon>Flavobacteriia</taxon>
        <taxon>Flavobacteriales</taxon>
        <taxon>Flavobacteriaceae</taxon>
        <taxon>Flavobacterium</taxon>
    </lineage>
</organism>
<dbReference type="KEGG" id="fmg:HYN48_08495"/>